<name>A0A1Q3EMZ3_LENED</name>
<evidence type="ECO:0000313" key="17">
    <source>
        <dbReference type="EMBL" id="GAW08551.1"/>
    </source>
</evidence>
<comment type="caution">
    <text evidence="17">The sequence shown here is derived from an EMBL/GenBank/DDBJ whole genome shotgun (WGS) entry which is preliminary data.</text>
</comment>
<keyword evidence="6 13" id="KW-0378">Hydrolase</keyword>
<dbReference type="SMART" id="SM00156">
    <property type="entry name" value="PP2Ac"/>
    <property type="match status" value="1"/>
</dbReference>
<dbReference type="CDD" id="cd07416">
    <property type="entry name" value="MPP_PP2B"/>
    <property type="match status" value="1"/>
</dbReference>
<organism evidence="17 18">
    <name type="scientific">Lentinula edodes</name>
    <name type="common">Shiitake mushroom</name>
    <name type="synonym">Lentinus edodes</name>
    <dbReference type="NCBI Taxonomy" id="5353"/>
    <lineage>
        <taxon>Eukaryota</taxon>
        <taxon>Fungi</taxon>
        <taxon>Dikarya</taxon>
        <taxon>Basidiomycota</taxon>
        <taxon>Agaricomycotina</taxon>
        <taxon>Agaricomycetes</taxon>
        <taxon>Agaricomycetidae</taxon>
        <taxon>Agaricales</taxon>
        <taxon>Marasmiineae</taxon>
        <taxon>Omphalotaceae</taxon>
        <taxon>Lentinula</taxon>
    </lineage>
</organism>
<evidence type="ECO:0000256" key="4">
    <source>
        <dbReference type="ARBA" id="ARBA00011112"/>
    </source>
</evidence>
<proteinExistence type="inferred from homology"/>
<evidence type="ECO:0000256" key="15">
    <source>
        <dbReference type="SAM" id="MobiDB-lite"/>
    </source>
</evidence>
<dbReference type="InterPro" id="IPR043360">
    <property type="entry name" value="PP2B"/>
</dbReference>
<feature type="coiled-coil region" evidence="14">
    <location>
        <begin position="1017"/>
        <end position="1129"/>
    </location>
</feature>
<evidence type="ECO:0000259" key="16">
    <source>
        <dbReference type="PROSITE" id="PS00125"/>
    </source>
</evidence>
<feature type="region of interest" description="Disordered" evidence="15">
    <location>
        <begin position="399"/>
        <end position="421"/>
    </location>
</feature>
<accession>A0A1Q3EMZ3</accession>
<reference evidence="17 18" key="2">
    <citation type="submission" date="2017-02" db="EMBL/GenBank/DDBJ databases">
        <title>A genome survey and senescence transcriptome analysis in Lentinula edodes.</title>
        <authorList>
            <person name="Sakamoto Y."/>
            <person name="Nakade K."/>
            <person name="Sato S."/>
            <person name="Yoshida Y."/>
            <person name="Miyazaki K."/>
            <person name="Natsume S."/>
            <person name="Konno N."/>
        </authorList>
    </citation>
    <scope>NUCLEOTIDE SEQUENCE [LARGE SCALE GENOMIC DNA]</scope>
    <source>
        <strain evidence="17 18">NBRC 111202</strain>
    </source>
</reference>
<keyword evidence="7" id="KW-0862">Zinc</keyword>
<sequence>MDAQPTQNLEDNNVPGSFPEPVVLDRYVLNVDEPATHKPTDAEFYISDSAGKLRPNHAMLKDHFFKEGRLEEEHALFILQETTEMLKQEANLVDVKSPVTICGDIHGQYYDLMKLFEVGGSLNDNCYLFLGDYVDRGCFGIECLLYLYALKLTYPTKFVLLRGNHECRHLTEYFTFKRECLHKYSEQVYEACIESFCALPVAALVDRKFFCVHGGISPELNTLNDIATMDRFREPGSHGLLCDLLWADPVLGFGEEDKPNSLVPKGTTFLHNATRGCSYFYTYAAACQFLDRTHLLGIIRGHEAQDNGYTMFRKTPTRKFPSVITIFSAPNYLDVYHNRGAVIKYANKNITIRQYNASPHPYWLPNFMDAFTWSLPFVGAKITEMLLAILSICSEEELTEDGSSEEEEAESQALADMTPADYQQRRQNIKNKIMAVGRMQRVFQLLREESEAASELVATEDISSQAAAGLRVGPDALNVQGTQIGRNIRSFDDARRSDLMNERLPVFEPDSSPSASPTTMFPPPSMRLPSRRAGSMGEGLNMEMLIKKTLEEDEDDSPIVERMAHSPTFHSNIATAEDFADVQDVEIELLDMTNATREGSVDFSDAVSTSSGVKSSLEFSDLEETGSEEPQVVEAVSHSWRPSDLTDSESDEDQIVAETISQSSHLSLSPQSVSLPLPLSSPAEGSYSEVYDSGHDELDEEPTELETSVHVLDAERQRHCAAITELEDRHAKDMIEHALEVQELRNLQAAMQEENRVQSAREIVLLQENEELQARLKSNNNAAISKEKEFEHLSLQMLDAQKRIADAERDYAEILASRESFAAKLVDRDRELEKVKDEFAQVVQSLKTARDIAITEATRLRHELEGLTATTAVKHADFLSTHNALQINLDNTLHELDTERIRFADEIHALTECRDSLRGDVERIRHEREALSNDSERTISALRIKLQAEARERQAEHDQAISVAARALEEFRVLEHAKDSTQAECQKLKGTISILEATVHDNEKQYIVVQRSLETSRKSFAEEISILQKERDTLKLNVALSKQQLEKAQTETREAEEKIEILRSEKDDLLKSKNREVETWKRVMQARIDTIQTERNELSRRAEASDVKVNTLSSEKANLERELEDCRVRHLGLPYLQSRLAVVEKNLLEERKATGEAQKNLSEKNAELSNLHQRLNLDKPGVNGSPKVTVERSLPARRFRPS</sequence>
<comment type="subunit">
    <text evidence="4">Composed of two components (A and B), the A component is the catalytic subunit and the B component confers calcium sensitivity.</text>
</comment>
<comment type="similarity">
    <text evidence="3">Belongs to the PPP phosphatase family. PP-2B subfamily.</text>
</comment>
<evidence type="ECO:0000256" key="12">
    <source>
        <dbReference type="ARBA" id="ARBA00048336"/>
    </source>
</evidence>
<dbReference type="Gene3D" id="3.60.21.10">
    <property type="match status" value="1"/>
</dbReference>
<feature type="coiled-coil region" evidence="14">
    <location>
        <begin position="769"/>
        <end position="817"/>
    </location>
</feature>
<comment type="catalytic activity">
    <reaction evidence="11">
        <text>O-phospho-L-seryl-[protein] + H2O = L-seryl-[protein] + phosphate</text>
        <dbReference type="Rhea" id="RHEA:20629"/>
        <dbReference type="Rhea" id="RHEA-COMP:9863"/>
        <dbReference type="Rhea" id="RHEA-COMP:11604"/>
        <dbReference type="ChEBI" id="CHEBI:15377"/>
        <dbReference type="ChEBI" id="CHEBI:29999"/>
        <dbReference type="ChEBI" id="CHEBI:43474"/>
        <dbReference type="ChEBI" id="CHEBI:83421"/>
        <dbReference type="EC" id="3.1.3.16"/>
    </reaction>
</comment>
<comment type="cofactor">
    <cofactor evidence="2">
        <name>Fe(3+)</name>
        <dbReference type="ChEBI" id="CHEBI:29034"/>
    </cofactor>
</comment>
<evidence type="ECO:0000256" key="5">
    <source>
        <dbReference type="ARBA" id="ARBA00022723"/>
    </source>
</evidence>
<feature type="compositionally biased region" description="Acidic residues" evidence="15">
    <location>
        <begin position="399"/>
        <end position="410"/>
    </location>
</feature>
<keyword evidence="18" id="KW-1185">Reference proteome</keyword>
<feature type="region of interest" description="Disordered" evidence="15">
    <location>
        <begin position="1174"/>
        <end position="1202"/>
    </location>
</feature>
<keyword evidence="10" id="KW-0408">Iron</keyword>
<comment type="catalytic activity">
    <reaction evidence="12 13">
        <text>O-phospho-L-threonyl-[protein] + H2O = L-threonyl-[protein] + phosphate</text>
        <dbReference type="Rhea" id="RHEA:47004"/>
        <dbReference type="Rhea" id="RHEA-COMP:11060"/>
        <dbReference type="Rhea" id="RHEA-COMP:11605"/>
        <dbReference type="ChEBI" id="CHEBI:15377"/>
        <dbReference type="ChEBI" id="CHEBI:30013"/>
        <dbReference type="ChEBI" id="CHEBI:43474"/>
        <dbReference type="ChEBI" id="CHEBI:61977"/>
        <dbReference type="EC" id="3.1.3.16"/>
    </reaction>
</comment>
<keyword evidence="14" id="KW-0175">Coiled coil</keyword>
<evidence type="ECO:0000256" key="3">
    <source>
        <dbReference type="ARBA" id="ARBA00009905"/>
    </source>
</evidence>
<dbReference type="SUPFAM" id="SSF56300">
    <property type="entry name" value="Metallo-dependent phosphatases"/>
    <property type="match status" value="1"/>
</dbReference>
<evidence type="ECO:0000256" key="13">
    <source>
        <dbReference type="RuleBase" id="RU004273"/>
    </source>
</evidence>
<dbReference type="GO" id="GO:0005516">
    <property type="term" value="F:calmodulin binding"/>
    <property type="evidence" value="ECO:0007669"/>
    <property type="project" value="UniProtKB-KW"/>
</dbReference>
<keyword evidence="9" id="KW-0904">Protein phosphatase</keyword>
<feature type="region of interest" description="Disordered" evidence="15">
    <location>
        <begin position="506"/>
        <end position="530"/>
    </location>
</feature>
<keyword evidence="5" id="KW-0479">Metal-binding</keyword>
<protein>
    <recommendedName>
        <fullName evidence="13">Serine/threonine-protein phosphatase</fullName>
        <ecNumber evidence="13">3.1.3.16</ecNumber>
    </recommendedName>
</protein>
<evidence type="ECO:0000256" key="8">
    <source>
        <dbReference type="ARBA" id="ARBA00022860"/>
    </source>
</evidence>
<dbReference type="GO" id="GO:0033192">
    <property type="term" value="F:calmodulin-dependent protein phosphatase activity"/>
    <property type="evidence" value="ECO:0007669"/>
    <property type="project" value="InterPro"/>
</dbReference>
<evidence type="ECO:0000256" key="10">
    <source>
        <dbReference type="ARBA" id="ARBA00023004"/>
    </source>
</evidence>
<dbReference type="EC" id="3.1.3.16" evidence="13"/>
<feature type="compositionally biased region" description="Low complexity" evidence="15">
    <location>
        <begin position="661"/>
        <end position="682"/>
    </location>
</feature>
<dbReference type="AlphaFoldDB" id="A0A1Q3EMZ3"/>
<dbReference type="STRING" id="5353.A0A1Q3EMZ3"/>
<dbReference type="Proteomes" id="UP000188533">
    <property type="component" value="Unassembled WGS sequence"/>
</dbReference>
<evidence type="ECO:0000256" key="14">
    <source>
        <dbReference type="SAM" id="Coils"/>
    </source>
</evidence>
<dbReference type="InterPro" id="IPR041751">
    <property type="entry name" value="MPP_PP2B"/>
</dbReference>
<dbReference type="PROSITE" id="PS00125">
    <property type="entry name" value="SER_THR_PHOSPHATASE"/>
    <property type="match status" value="1"/>
</dbReference>
<keyword evidence="8" id="KW-0112">Calmodulin-binding</keyword>
<dbReference type="PRINTS" id="PR00114">
    <property type="entry name" value="STPHPHTASE"/>
</dbReference>
<evidence type="ECO:0000256" key="7">
    <source>
        <dbReference type="ARBA" id="ARBA00022833"/>
    </source>
</evidence>
<evidence type="ECO:0000256" key="11">
    <source>
        <dbReference type="ARBA" id="ARBA00047761"/>
    </source>
</evidence>
<dbReference type="Pfam" id="PF00149">
    <property type="entry name" value="Metallophos"/>
    <property type="match status" value="1"/>
</dbReference>
<dbReference type="GO" id="GO:0097720">
    <property type="term" value="P:calcineurin-mediated signaling"/>
    <property type="evidence" value="ECO:0007669"/>
    <property type="project" value="InterPro"/>
</dbReference>
<dbReference type="PANTHER" id="PTHR45673">
    <property type="entry name" value="SERINE/THREONINE-PROTEIN PHOSPHATASE 2B CATALYTIC SUBUNIT 1-RELATED"/>
    <property type="match status" value="1"/>
</dbReference>
<reference evidence="17 18" key="1">
    <citation type="submission" date="2016-08" db="EMBL/GenBank/DDBJ databases">
        <authorList>
            <consortium name="Lentinula edodes genome sequencing consortium"/>
            <person name="Sakamoto Y."/>
            <person name="Nakade K."/>
            <person name="Sato S."/>
            <person name="Yoshida Y."/>
            <person name="Miyazaki K."/>
            <person name="Natsume S."/>
            <person name="Konno N."/>
        </authorList>
    </citation>
    <scope>NUCLEOTIDE SEQUENCE [LARGE SCALE GENOMIC DNA]</scope>
    <source>
        <strain evidence="17 18">NBRC 111202</strain>
    </source>
</reference>
<feature type="domain" description="Serine/threonine specific protein phosphatases" evidence="16">
    <location>
        <begin position="161"/>
        <end position="166"/>
    </location>
</feature>
<dbReference type="EMBL" id="BDGU01000664">
    <property type="protein sequence ID" value="GAW08551.1"/>
    <property type="molecule type" value="Genomic_DNA"/>
</dbReference>
<feature type="region of interest" description="Disordered" evidence="15">
    <location>
        <begin position="661"/>
        <end position="696"/>
    </location>
</feature>
<evidence type="ECO:0000256" key="6">
    <source>
        <dbReference type="ARBA" id="ARBA00022801"/>
    </source>
</evidence>
<dbReference type="InterPro" id="IPR004843">
    <property type="entry name" value="Calcineurin-like_PHP"/>
</dbReference>
<evidence type="ECO:0000256" key="9">
    <source>
        <dbReference type="ARBA" id="ARBA00022912"/>
    </source>
</evidence>
<evidence type="ECO:0000313" key="18">
    <source>
        <dbReference type="Proteomes" id="UP000188533"/>
    </source>
</evidence>
<comment type="cofactor">
    <cofactor evidence="1">
        <name>Zn(2+)</name>
        <dbReference type="ChEBI" id="CHEBI:29105"/>
    </cofactor>
</comment>
<evidence type="ECO:0000256" key="2">
    <source>
        <dbReference type="ARBA" id="ARBA00001965"/>
    </source>
</evidence>
<dbReference type="InterPro" id="IPR006186">
    <property type="entry name" value="Ser/Thr-sp_prot-phosphatase"/>
</dbReference>
<evidence type="ECO:0000256" key="1">
    <source>
        <dbReference type="ARBA" id="ARBA00001947"/>
    </source>
</evidence>
<dbReference type="GO" id="GO:0046872">
    <property type="term" value="F:metal ion binding"/>
    <property type="evidence" value="ECO:0007669"/>
    <property type="project" value="UniProtKB-KW"/>
</dbReference>
<dbReference type="InterPro" id="IPR029052">
    <property type="entry name" value="Metallo-depent_PP-like"/>
</dbReference>
<gene>
    <name evidence="17" type="ORF">LENED_010613</name>
</gene>